<dbReference type="PANTHER" id="PTHR30126">
    <property type="entry name" value="HTH-TYPE TRANSCRIPTIONAL REGULATOR"/>
    <property type="match status" value="1"/>
</dbReference>
<dbReference type="Pfam" id="PF00126">
    <property type="entry name" value="HTH_1"/>
    <property type="match status" value="1"/>
</dbReference>
<dbReference type="Proteomes" id="UP000252415">
    <property type="component" value="Unassembled WGS sequence"/>
</dbReference>
<reference evidence="6 7" key="1">
    <citation type="submission" date="2018-07" db="EMBL/GenBank/DDBJ databases">
        <title>Genomic Encyclopedia of Type Strains, Phase III (KMG-III): the genomes of soil and plant-associated and newly described type strains.</title>
        <authorList>
            <person name="Whitman W."/>
        </authorList>
    </citation>
    <scope>NUCLEOTIDE SEQUENCE [LARGE SCALE GENOMIC DNA]</scope>
    <source>
        <strain evidence="6 7">CECT 7506</strain>
    </source>
</reference>
<comment type="similarity">
    <text evidence="1">Belongs to the LysR transcriptional regulatory family.</text>
</comment>
<keyword evidence="4" id="KW-0804">Transcription</keyword>
<evidence type="ECO:0000256" key="2">
    <source>
        <dbReference type="ARBA" id="ARBA00023015"/>
    </source>
</evidence>
<dbReference type="Gene3D" id="3.40.190.290">
    <property type="match status" value="1"/>
</dbReference>
<dbReference type="AlphaFoldDB" id="A0A368VLK9"/>
<dbReference type="Pfam" id="PF03466">
    <property type="entry name" value="LysR_substrate"/>
    <property type="match status" value="1"/>
</dbReference>
<dbReference type="GO" id="GO:0003700">
    <property type="term" value="F:DNA-binding transcription factor activity"/>
    <property type="evidence" value="ECO:0007669"/>
    <property type="project" value="InterPro"/>
</dbReference>
<dbReference type="PANTHER" id="PTHR30126:SF64">
    <property type="entry name" value="HTH-TYPE TRANSCRIPTIONAL REGULATOR CITR"/>
    <property type="match status" value="1"/>
</dbReference>
<dbReference type="PRINTS" id="PR00039">
    <property type="entry name" value="HTHLYSR"/>
</dbReference>
<dbReference type="InterPro" id="IPR036388">
    <property type="entry name" value="WH-like_DNA-bd_sf"/>
</dbReference>
<evidence type="ECO:0000256" key="3">
    <source>
        <dbReference type="ARBA" id="ARBA00023125"/>
    </source>
</evidence>
<evidence type="ECO:0000256" key="1">
    <source>
        <dbReference type="ARBA" id="ARBA00009437"/>
    </source>
</evidence>
<dbReference type="InterPro" id="IPR000847">
    <property type="entry name" value="LysR_HTH_N"/>
</dbReference>
<sequence>MVENMEWYRVFYFTAKAGSLSKAAEELYITQPAVTHSIKQLEARLGGQLFFRTSKGVKLTNEGELLFKYIEQAYNFISTGERKIAEMHQLMDGEIKIGAGDTLCKHYLLPYLETFHQTYPAIKFQVTNRTTPETINLLKQGKIDFGIVNLPIQDPKITIQESVSIEDCFIAGEKFKHLSEEPVSLETLVGYPILLLEKGSSIRAYIDWFTGRSGVTIKPEIELGSIDLLMEFTRTGFGIACVIKNFITKELAQSSVYEIKLTNSIPPRKIGIIKLKDVPLSTAASRFIELLPGNS</sequence>
<dbReference type="RefSeq" id="WP_114384306.1">
    <property type="nucleotide sequence ID" value="NZ_QPJD01000047.1"/>
</dbReference>
<dbReference type="GO" id="GO:0000976">
    <property type="term" value="F:transcription cis-regulatory region binding"/>
    <property type="evidence" value="ECO:0007669"/>
    <property type="project" value="TreeGrafter"/>
</dbReference>
<dbReference type="InterPro" id="IPR005119">
    <property type="entry name" value="LysR_subst-bd"/>
</dbReference>
<keyword evidence="3 6" id="KW-0238">DNA-binding</keyword>
<evidence type="ECO:0000313" key="7">
    <source>
        <dbReference type="Proteomes" id="UP000252415"/>
    </source>
</evidence>
<gene>
    <name evidence="6" type="ORF">DFP97_1473</name>
</gene>
<dbReference type="SUPFAM" id="SSF46785">
    <property type="entry name" value="Winged helix' DNA-binding domain"/>
    <property type="match status" value="1"/>
</dbReference>
<comment type="caution">
    <text evidence="6">The sequence shown here is derived from an EMBL/GenBank/DDBJ whole genome shotgun (WGS) entry which is preliminary data.</text>
</comment>
<dbReference type="EMBL" id="QPJD01000047">
    <property type="protein sequence ID" value="RCW39898.1"/>
    <property type="molecule type" value="Genomic_DNA"/>
</dbReference>
<organism evidence="6 7">
    <name type="scientific">Paenibacillus prosopidis</name>
    <dbReference type="NCBI Taxonomy" id="630520"/>
    <lineage>
        <taxon>Bacteria</taxon>
        <taxon>Bacillati</taxon>
        <taxon>Bacillota</taxon>
        <taxon>Bacilli</taxon>
        <taxon>Bacillales</taxon>
        <taxon>Paenibacillaceae</taxon>
        <taxon>Paenibacillus</taxon>
    </lineage>
</organism>
<evidence type="ECO:0000256" key="4">
    <source>
        <dbReference type="ARBA" id="ARBA00023163"/>
    </source>
</evidence>
<accession>A0A368VLK9</accession>
<dbReference type="InterPro" id="IPR036390">
    <property type="entry name" value="WH_DNA-bd_sf"/>
</dbReference>
<dbReference type="CDD" id="cd05466">
    <property type="entry name" value="PBP2_LTTR_substrate"/>
    <property type="match status" value="1"/>
</dbReference>
<evidence type="ECO:0000259" key="5">
    <source>
        <dbReference type="PROSITE" id="PS50931"/>
    </source>
</evidence>
<protein>
    <submittedName>
        <fullName evidence="6">DNA-binding transcriptional LysR family regulator</fullName>
    </submittedName>
</protein>
<evidence type="ECO:0000313" key="6">
    <source>
        <dbReference type="EMBL" id="RCW39898.1"/>
    </source>
</evidence>
<name>A0A368VLK9_9BACL</name>
<keyword evidence="2" id="KW-0805">Transcription regulation</keyword>
<feature type="domain" description="HTH lysR-type" evidence="5">
    <location>
        <begin position="15"/>
        <end position="60"/>
    </location>
</feature>
<proteinExistence type="inferred from homology"/>
<dbReference type="PROSITE" id="PS50931">
    <property type="entry name" value="HTH_LYSR"/>
    <property type="match status" value="1"/>
</dbReference>
<dbReference type="OrthoDB" id="9778774at2"/>
<dbReference type="Gene3D" id="1.10.10.10">
    <property type="entry name" value="Winged helix-like DNA-binding domain superfamily/Winged helix DNA-binding domain"/>
    <property type="match status" value="1"/>
</dbReference>
<dbReference type="SUPFAM" id="SSF53850">
    <property type="entry name" value="Periplasmic binding protein-like II"/>
    <property type="match status" value="1"/>
</dbReference>
<keyword evidence="7" id="KW-1185">Reference proteome</keyword>